<dbReference type="InterPro" id="IPR050640">
    <property type="entry name" value="Bact_2-comp_sensor_kinase"/>
</dbReference>
<protein>
    <submittedName>
        <fullName evidence="3">Two component regulator propeller</fullName>
    </submittedName>
</protein>
<name>A0A1M6IWU1_9FLAO</name>
<keyword evidence="1" id="KW-0472">Membrane</keyword>
<dbReference type="SUPFAM" id="SSF55874">
    <property type="entry name" value="ATPase domain of HSP90 chaperone/DNA topoisomerase II/histidine kinase"/>
    <property type="match status" value="1"/>
</dbReference>
<dbReference type="SUPFAM" id="SSF101898">
    <property type="entry name" value="NHL repeat"/>
    <property type="match status" value="1"/>
</dbReference>
<dbReference type="InterPro" id="IPR010559">
    <property type="entry name" value="Sig_transdc_His_kin_internal"/>
</dbReference>
<accession>A0A1M6IWU1</accession>
<dbReference type="SUPFAM" id="SSF63829">
    <property type="entry name" value="Calcium-dependent phosphotriesterase"/>
    <property type="match status" value="1"/>
</dbReference>
<dbReference type="OrthoDB" id="9809670at2"/>
<dbReference type="GO" id="GO:0016020">
    <property type="term" value="C:membrane"/>
    <property type="evidence" value="ECO:0007669"/>
    <property type="project" value="InterPro"/>
</dbReference>
<dbReference type="InterPro" id="IPR015943">
    <property type="entry name" value="WD40/YVTN_repeat-like_dom_sf"/>
</dbReference>
<feature type="domain" description="Signal transduction histidine kinase internal region" evidence="2">
    <location>
        <begin position="883"/>
        <end position="957"/>
    </location>
</feature>
<dbReference type="Pfam" id="PF07494">
    <property type="entry name" value="Reg_prop"/>
    <property type="match status" value="1"/>
</dbReference>
<evidence type="ECO:0000313" key="4">
    <source>
        <dbReference type="Proteomes" id="UP000184432"/>
    </source>
</evidence>
<dbReference type="InterPro" id="IPR013783">
    <property type="entry name" value="Ig-like_fold"/>
</dbReference>
<proteinExistence type="predicted"/>
<dbReference type="EMBL" id="FQYP01000008">
    <property type="protein sequence ID" value="SHJ38935.1"/>
    <property type="molecule type" value="Genomic_DNA"/>
</dbReference>
<keyword evidence="1" id="KW-0812">Transmembrane</keyword>
<dbReference type="PANTHER" id="PTHR34220:SF7">
    <property type="entry name" value="SENSOR HISTIDINE KINASE YPDA"/>
    <property type="match status" value="1"/>
</dbReference>
<dbReference type="InterPro" id="IPR036890">
    <property type="entry name" value="HATPase_C_sf"/>
</dbReference>
<dbReference type="Gene3D" id="2.130.10.10">
    <property type="entry name" value="YVTN repeat-like/Quinoprotein amine dehydrogenase"/>
    <property type="match status" value="2"/>
</dbReference>
<dbReference type="Proteomes" id="UP000184432">
    <property type="component" value="Unassembled WGS sequence"/>
</dbReference>
<organism evidence="3 4">
    <name type="scientific">Aquimarina spongiae</name>
    <dbReference type="NCBI Taxonomy" id="570521"/>
    <lineage>
        <taxon>Bacteria</taxon>
        <taxon>Pseudomonadati</taxon>
        <taxon>Bacteroidota</taxon>
        <taxon>Flavobacteriia</taxon>
        <taxon>Flavobacteriales</taxon>
        <taxon>Flavobacteriaceae</taxon>
        <taxon>Aquimarina</taxon>
    </lineage>
</organism>
<keyword evidence="1" id="KW-1133">Transmembrane helix</keyword>
<evidence type="ECO:0000313" key="3">
    <source>
        <dbReference type="EMBL" id="SHJ38935.1"/>
    </source>
</evidence>
<evidence type="ECO:0000256" key="1">
    <source>
        <dbReference type="SAM" id="Phobius"/>
    </source>
</evidence>
<dbReference type="Gene3D" id="3.30.565.10">
    <property type="entry name" value="Histidine kinase-like ATPase, C-terminal domain"/>
    <property type="match status" value="1"/>
</dbReference>
<sequence length="1086" mass="124982">MKGLQESQKRQPLQDISNLYTTQSDKQKGGNFCLLYRQIVRSVGFVFNDANVKLSFNYICYQPDLSFMTLLRHISFFSLILIAFTKSTFAQNNQLRAYTLEDGLPQSQVYDIIQDEMGYLWLGTQGGGLCRFNGEEFEIWNETDGLQSNYIHALHSANDSLFIGTKGGLSIKTKNKFTNLEGPRINKIYRIKNKTYLATNIGIYRYDRKLGLKKINLNAKINTSIINDIAFDGKLYWIATNKGLWKLNKIQNKATIMERHSAHDFTAAIYHKNKIFAAAVDQGILILNTNSKSYGNYWVSKPLRVTNASVHNDSELWFATDNEGIRIIDANTHKQKRTINRRNGLSISHIRKSIVDRQSNIWIATSGGGFYKYFQNNFIHYDQDTGLKGNRVYAVHQTKDGIWASNSEVGLVKIDSLGIHHIPQDDRLSEVKIKTITEDLNGNIWAGTDGKGILFKKTKLVDSIVIDSSKIQDSQEEYIVRTDTIKKVVYENHIIDKDNGIPSEWIRTLHIDKNKIWAASYSSGIFRFKYDSIRNRITQLKKFERRNGIKDLQIRYMKQDSLGKIWYATQNGHLGYIYKDRVTHLGNVLNQKTAISTLLFHKNKLFIGTAGRGIWWSELEGKNITVKKLKGRKRPYSDNIYQMIFDDQDNLWVGSERGVDKIELNQSNDIVDIFHFGRNDGFLGIETHLNAVTKDKDGNLWFGAIYGLTKYEPTETTKVTVKPRLFFEDVEVAYQSVDSINLNSWTNSPKVLKLKPHQTELSFSYKTIDLDHPNDIEYRFRLNNSEWSPWSSESKQNLAGLAYGAHSFTAQSRNYRWEESDNASFNFFIDSPIYEKTWFQLSVLAGILLVLGGYALTYIRRVKRKNKEERERLQMQNHLLSLEQKALRLQMNPHFIFNALNGIKAMGTSNPQRMNTTINTFATLLRETLDNSRKDYITLDQEIQTLKHYIEIEQLMANKPFTYAIDIDSDLDPEEILIPPMLIQPFVENAVRHGILKGIRDGELKIQFHTTEEFLHCTVIDNGQGIFQSQKIKTNTDHQSMALTVTRERLEFISGKDSLNIEEIMTNGNTVAGTQIAFKIPLQTDY</sequence>
<evidence type="ECO:0000259" key="2">
    <source>
        <dbReference type="Pfam" id="PF06580"/>
    </source>
</evidence>
<keyword evidence="4" id="KW-1185">Reference proteome</keyword>
<dbReference type="Gene3D" id="2.60.40.10">
    <property type="entry name" value="Immunoglobulins"/>
    <property type="match status" value="1"/>
</dbReference>
<reference evidence="4" key="1">
    <citation type="submission" date="2016-11" db="EMBL/GenBank/DDBJ databases">
        <authorList>
            <person name="Varghese N."/>
            <person name="Submissions S."/>
        </authorList>
    </citation>
    <scope>NUCLEOTIDE SEQUENCE [LARGE SCALE GENOMIC DNA]</scope>
    <source>
        <strain evidence="4">DSM 22623</strain>
    </source>
</reference>
<dbReference type="InterPro" id="IPR011110">
    <property type="entry name" value="Reg_prop"/>
</dbReference>
<feature type="transmembrane region" description="Helical" evidence="1">
    <location>
        <begin position="838"/>
        <end position="859"/>
    </location>
</feature>
<dbReference type="GO" id="GO:0000155">
    <property type="term" value="F:phosphorelay sensor kinase activity"/>
    <property type="evidence" value="ECO:0007669"/>
    <property type="project" value="InterPro"/>
</dbReference>
<dbReference type="Pfam" id="PF06580">
    <property type="entry name" value="His_kinase"/>
    <property type="match status" value="1"/>
</dbReference>
<dbReference type="STRING" id="570521.SAMN04488508_108113"/>
<gene>
    <name evidence="3" type="ORF">SAMN04488508_108113</name>
</gene>
<dbReference type="PANTHER" id="PTHR34220">
    <property type="entry name" value="SENSOR HISTIDINE KINASE YPDA"/>
    <property type="match status" value="1"/>
</dbReference>
<dbReference type="AlphaFoldDB" id="A0A1M6IWU1"/>